<comment type="caution">
    <text evidence="5">The sequence shown here is derived from an EMBL/GenBank/DDBJ whole genome shotgun (WGS) entry which is preliminary data.</text>
</comment>
<feature type="compositionally biased region" description="Acidic residues" evidence="3">
    <location>
        <begin position="32"/>
        <end position="48"/>
    </location>
</feature>
<feature type="region of interest" description="Disordered" evidence="3">
    <location>
        <begin position="313"/>
        <end position="366"/>
    </location>
</feature>
<evidence type="ECO:0000256" key="2">
    <source>
        <dbReference type="RuleBase" id="RU003876"/>
    </source>
</evidence>
<dbReference type="AlphaFoldDB" id="A0AAV0U5L2"/>
<sequence>MAEKTHEATGRGPQLAEDVTEELAQLTVAAVEDNDNEGDNDGDDDDDELAKLPKKVLLRVEALRKLHEAQAEVEEEFEKERKALELKYEKLYQPFYQQRADIVSGAKEVDAVAAADAESLPTSTESGEEEDVKGVPGFWLRAFMNHSALADLIHERDLPAFEFLKDVRSTSHETDNGFKLTFDFADNPFFSNKTLTKEYDIGDASEQGEAVLRNVAGTVIEWKEGQNLCQVTKKVKQRAKGGRSGSRVVSRTEPCESFFQIFAPVEMPSEEDDEDSEMIMRQLSDDFEIGFTIHETIIPQALLWFTGEAVENDSDYDPEEEEDYEESDEESLSSDEAPKPRRGKKKFPALESDAASTEKPPECKNQ</sequence>
<evidence type="ECO:0000313" key="4">
    <source>
        <dbReference type="EMBL" id="CAI5721376.1"/>
    </source>
</evidence>
<dbReference type="Proteomes" id="UP001162031">
    <property type="component" value="Unassembled WGS sequence"/>
</dbReference>
<dbReference type="PANTHER" id="PTHR11875">
    <property type="entry name" value="TESTIS-SPECIFIC Y-ENCODED PROTEIN"/>
    <property type="match status" value="1"/>
</dbReference>
<evidence type="ECO:0008006" key="7">
    <source>
        <dbReference type="Google" id="ProtNLM"/>
    </source>
</evidence>
<dbReference type="InterPro" id="IPR002164">
    <property type="entry name" value="NAP_family"/>
</dbReference>
<feature type="compositionally biased region" description="Acidic residues" evidence="3">
    <location>
        <begin position="313"/>
        <end position="333"/>
    </location>
</feature>
<dbReference type="FunFam" id="1.20.5.1500:FF:000001">
    <property type="entry name" value="Nucleosome assembly protein 1-like 1"/>
    <property type="match status" value="1"/>
</dbReference>
<dbReference type="GO" id="GO:0006334">
    <property type="term" value="P:nucleosome assembly"/>
    <property type="evidence" value="ECO:0007669"/>
    <property type="project" value="InterPro"/>
</dbReference>
<dbReference type="EMBL" id="CANTFL010001021">
    <property type="protein sequence ID" value="CAI5730239.1"/>
    <property type="molecule type" value="Genomic_DNA"/>
</dbReference>
<dbReference type="SUPFAM" id="SSF143113">
    <property type="entry name" value="NAP-like"/>
    <property type="match status" value="1"/>
</dbReference>
<name>A0AAV0U5L2_HYABA</name>
<evidence type="ECO:0000256" key="1">
    <source>
        <dbReference type="ARBA" id="ARBA00009947"/>
    </source>
</evidence>
<keyword evidence="6" id="KW-1185">Reference proteome</keyword>
<gene>
    <name evidence="4" type="ORF">HBR001_LOCUS2615</name>
    <name evidence="5" type="ORF">HBR001_LOCUS4785</name>
</gene>
<reference evidence="5" key="1">
    <citation type="submission" date="2022-12" db="EMBL/GenBank/DDBJ databases">
        <authorList>
            <person name="Webb A."/>
        </authorList>
    </citation>
    <scope>NUCLEOTIDE SEQUENCE</scope>
    <source>
        <strain evidence="5">Hp1</strain>
    </source>
</reference>
<dbReference type="Gene3D" id="1.20.5.1500">
    <property type="match status" value="1"/>
</dbReference>
<protein>
    <recommendedName>
        <fullName evidence="7">Nucleosome assembly protein</fullName>
    </recommendedName>
</protein>
<dbReference type="Gene3D" id="3.30.1120.90">
    <property type="entry name" value="Nucleosome assembly protein"/>
    <property type="match status" value="1"/>
</dbReference>
<evidence type="ECO:0000256" key="3">
    <source>
        <dbReference type="SAM" id="MobiDB-lite"/>
    </source>
</evidence>
<evidence type="ECO:0000313" key="6">
    <source>
        <dbReference type="Proteomes" id="UP001162031"/>
    </source>
</evidence>
<dbReference type="GO" id="GO:0005634">
    <property type="term" value="C:nucleus"/>
    <property type="evidence" value="ECO:0007669"/>
    <property type="project" value="InterPro"/>
</dbReference>
<organism evidence="5 6">
    <name type="scientific">Hyaloperonospora brassicae</name>
    <name type="common">Brassica downy mildew</name>
    <name type="synonym">Peronospora brassicae</name>
    <dbReference type="NCBI Taxonomy" id="162125"/>
    <lineage>
        <taxon>Eukaryota</taxon>
        <taxon>Sar</taxon>
        <taxon>Stramenopiles</taxon>
        <taxon>Oomycota</taxon>
        <taxon>Peronosporomycetes</taxon>
        <taxon>Peronosporales</taxon>
        <taxon>Peronosporaceae</taxon>
        <taxon>Hyaloperonospora</taxon>
    </lineage>
</organism>
<accession>A0AAV0U5L2</accession>
<evidence type="ECO:0000313" key="5">
    <source>
        <dbReference type="EMBL" id="CAI5730239.1"/>
    </source>
</evidence>
<feature type="region of interest" description="Disordered" evidence="3">
    <location>
        <begin position="27"/>
        <end position="49"/>
    </location>
</feature>
<dbReference type="InterPro" id="IPR037231">
    <property type="entry name" value="NAP-like_sf"/>
</dbReference>
<comment type="similarity">
    <text evidence="1 2">Belongs to the nucleosome assembly protein (NAP) family.</text>
</comment>
<dbReference type="Pfam" id="PF00956">
    <property type="entry name" value="NAP"/>
    <property type="match status" value="1"/>
</dbReference>
<dbReference type="EMBL" id="CANTFL010000368">
    <property type="protein sequence ID" value="CAI5721376.1"/>
    <property type="molecule type" value="Genomic_DNA"/>
</dbReference>
<proteinExistence type="inferred from homology"/>